<sequence>MNANESVEVTGHLMDTGILSRILDDIREYGGDYVISRFDVGHEAADTSTATIKVSAEDDESLQRLLMRLQTRGVNQVDPGEAGVAVCEQDGVFPDGFYSTTNLVTRIRLGGRWFGVENPEMDCGLVIDFDPDGKPARVYTLPMADVRVGMNVLVGADGIRVEVPVNEKSEGAFGFMESDVSSEKPQAVLVRQVADGMREAKAAGKKVLWVGGPGVVHTGAAPAMVALVHAGFVDVLFAGNALATHDIEAALYGTSLGVDLAMGRGVEHGHEHHIRALNTIRKEGSIQAAVDSGTLTGGIMHALVTQGKEFVLVGSVRDDGPLPDVYTDVIDGQRAMRAKLTDVGFCLMVATMLHSVATGNILPASIPLVCVDINPATVTKLSDRGSSQARGIVTDVGLFLEQLAVELVPGYRS</sequence>
<dbReference type="InterPro" id="IPR005239">
    <property type="entry name" value="ArgZ/ArgE-like"/>
</dbReference>
<feature type="domain" description="Arginine dihydrolase ArgZ/ArgE-like C-terminal first subdomain" evidence="8">
    <location>
        <begin position="105"/>
        <end position="190"/>
    </location>
</feature>
<keyword evidence="4" id="KW-0456">Lyase</keyword>
<dbReference type="EC" id="4.3.1.12" evidence="5"/>
<keyword evidence="3" id="KW-0520">NAD</keyword>
<dbReference type="GO" id="GO:0008473">
    <property type="term" value="F:ornithine cyclodeaminase activity"/>
    <property type="evidence" value="ECO:0007669"/>
    <property type="project" value="UniProtKB-EC"/>
</dbReference>
<evidence type="ECO:0000256" key="2">
    <source>
        <dbReference type="ARBA" id="ARBA00022741"/>
    </source>
</evidence>
<gene>
    <name evidence="9" type="ORF">NOCA2120001</name>
</gene>
<proteinExistence type="predicted"/>
<name>A0A2P2BW45_9ZZZZ</name>
<dbReference type="Pfam" id="PF21571">
    <property type="entry name" value="ArgZ-like_C_1st"/>
    <property type="match status" value="1"/>
</dbReference>
<dbReference type="InterPro" id="IPR043009">
    <property type="entry name" value="LOR/SDH_bifunc_enz_cons_dom_sf"/>
</dbReference>
<dbReference type="InterPro" id="IPR007545">
    <property type="entry name" value="LOR/SDH_bifunc_enz_cons_dom"/>
</dbReference>
<evidence type="ECO:0000313" key="9">
    <source>
        <dbReference type="EMBL" id="CUR53968.1"/>
    </source>
</evidence>
<evidence type="ECO:0000256" key="1">
    <source>
        <dbReference type="ARBA" id="ARBA00001911"/>
    </source>
</evidence>
<dbReference type="Pfam" id="PF21570">
    <property type="entry name" value="ArgZ-like_C_2nd"/>
    <property type="match status" value="1"/>
</dbReference>
<evidence type="ECO:0000256" key="5">
    <source>
        <dbReference type="ARBA" id="ARBA00066346"/>
    </source>
</evidence>
<feature type="domain" description="LOR/SDH bifunctional enzyme conserved" evidence="6">
    <location>
        <begin position="5"/>
        <end position="102"/>
    </location>
</feature>
<dbReference type="InterPro" id="IPR048963">
    <property type="entry name" value="ArgZ/ArgE-like_C_2nd"/>
</dbReference>
<evidence type="ECO:0000256" key="4">
    <source>
        <dbReference type="ARBA" id="ARBA00023239"/>
    </source>
</evidence>
<comment type="cofactor">
    <cofactor evidence="1">
        <name>NAD(+)</name>
        <dbReference type="ChEBI" id="CHEBI:57540"/>
    </cofactor>
</comment>
<dbReference type="Gene3D" id="3.30.70.2690">
    <property type="entry name" value="LOR/SDH bifunctional enzyme, conserved domain"/>
    <property type="match status" value="1"/>
</dbReference>
<dbReference type="Gene3D" id="3.40.50.10690">
    <property type="entry name" value="putative lor/sdh protein like domains"/>
    <property type="match status" value="1"/>
</dbReference>
<dbReference type="EMBL" id="CZKA01000004">
    <property type="protein sequence ID" value="CUR53968.1"/>
    <property type="molecule type" value="Genomic_DNA"/>
</dbReference>
<accession>A0A2P2BW45</accession>
<dbReference type="CDD" id="cd12144">
    <property type="entry name" value="SDH_N_domain"/>
    <property type="match status" value="1"/>
</dbReference>
<evidence type="ECO:0000259" key="8">
    <source>
        <dbReference type="Pfam" id="PF21571"/>
    </source>
</evidence>
<evidence type="ECO:0000256" key="3">
    <source>
        <dbReference type="ARBA" id="ARBA00023027"/>
    </source>
</evidence>
<protein>
    <recommendedName>
        <fullName evidence="5">ornithine cyclodeaminase</fullName>
        <ecNumber evidence="5">4.3.1.12</ecNumber>
    </recommendedName>
</protein>
<dbReference type="Pfam" id="PF04455">
    <property type="entry name" value="Saccharop_dh_N"/>
    <property type="match status" value="1"/>
</dbReference>
<dbReference type="InterPro" id="IPR048964">
    <property type="entry name" value="ArgZ/ArgE-like_C_1st"/>
</dbReference>
<keyword evidence="2" id="KW-0547">Nucleotide-binding</keyword>
<evidence type="ECO:0000259" key="6">
    <source>
        <dbReference type="Pfam" id="PF04455"/>
    </source>
</evidence>
<reference evidence="9" key="1">
    <citation type="submission" date="2015-08" db="EMBL/GenBank/DDBJ databases">
        <authorList>
            <person name="Babu N.S."/>
            <person name="Beckwith C.J."/>
            <person name="Beseler K.G."/>
            <person name="Brison A."/>
            <person name="Carone J.V."/>
            <person name="Caskin T.P."/>
            <person name="Diamond M."/>
            <person name="Durham M.E."/>
            <person name="Foxe J.M."/>
            <person name="Go M."/>
            <person name="Henderson B.A."/>
            <person name="Jones I.B."/>
            <person name="McGettigan J.A."/>
            <person name="Micheletti S.J."/>
            <person name="Nasrallah M.E."/>
            <person name="Ortiz D."/>
            <person name="Piller C.R."/>
            <person name="Privatt S.R."/>
            <person name="Schneider S.L."/>
            <person name="Sharp S."/>
            <person name="Smith T.C."/>
            <person name="Stanton J.D."/>
            <person name="Ullery H.E."/>
            <person name="Wilson R.J."/>
            <person name="Serrano M.G."/>
            <person name="Buck G."/>
            <person name="Lee V."/>
            <person name="Wang Y."/>
            <person name="Carvalho R."/>
            <person name="Voegtly L."/>
            <person name="Shi R."/>
            <person name="Duckworth R."/>
            <person name="Johnson A."/>
            <person name="Loviza R."/>
            <person name="Walstead R."/>
            <person name="Shah Z."/>
            <person name="Kiflezghi M."/>
            <person name="Wade K."/>
            <person name="Ball S.L."/>
            <person name="Bradley K.W."/>
            <person name="Asai D.J."/>
            <person name="Bowman C.A."/>
            <person name="Russell D.A."/>
            <person name="Pope W.H."/>
            <person name="Jacobs-Sera D."/>
            <person name="Hendrix R.W."/>
            <person name="Hatfull G.F."/>
        </authorList>
    </citation>
    <scope>NUCLEOTIDE SEQUENCE</scope>
</reference>
<dbReference type="AlphaFoldDB" id="A0A2P2BW45"/>
<organism evidence="9">
    <name type="scientific">metagenome</name>
    <dbReference type="NCBI Taxonomy" id="256318"/>
    <lineage>
        <taxon>unclassified sequences</taxon>
        <taxon>metagenomes</taxon>
    </lineage>
</organism>
<dbReference type="NCBIfam" id="TIGR00300">
    <property type="entry name" value="TIGR00300 family protein"/>
    <property type="match status" value="1"/>
</dbReference>
<dbReference type="GO" id="GO:0000166">
    <property type="term" value="F:nucleotide binding"/>
    <property type="evidence" value="ECO:0007669"/>
    <property type="project" value="UniProtKB-KW"/>
</dbReference>
<evidence type="ECO:0000259" key="7">
    <source>
        <dbReference type="Pfam" id="PF21570"/>
    </source>
</evidence>
<feature type="domain" description="Arginine dihydrolase ArgZ/ArgE-like C-terminal second subdomain" evidence="7">
    <location>
        <begin position="192"/>
        <end position="403"/>
    </location>
</feature>